<dbReference type="EMBL" id="CAXKWB010007616">
    <property type="protein sequence ID" value="CAL4087947.1"/>
    <property type="molecule type" value="Genomic_DNA"/>
</dbReference>
<evidence type="ECO:0000313" key="3">
    <source>
        <dbReference type="EMBL" id="CAL4087947.1"/>
    </source>
</evidence>
<protein>
    <submittedName>
        <fullName evidence="3">Uncharacterized protein</fullName>
    </submittedName>
</protein>
<keyword evidence="2" id="KW-0732">Signal</keyword>
<feature type="transmembrane region" description="Helical" evidence="1">
    <location>
        <begin position="358"/>
        <end position="378"/>
    </location>
</feature>
<evidence type="ECO:0000256" key="1">
    <source>
        <dbReference type="SAM" id="Phobius"/>
    </source>
</evidence>
<keyword evidence="4" id="KW-1185">Reference proteome</keyword>
<dbReference type="Proteomes" id="UP001497623">
    <property type="component" value="Unassembled WGS sequence"/>
</dbReference>
<evidence type="ECO:0000256" key="2">
    <source>
        <dbReference type="SAM" id="SignalP"/>
    </source>
</evidence>
<organism evidence="3 4">
    <name type="scientific">Meganyctiphanes norvegica</name>
    <name type="common">Northern krill</name>
    <name type="synonym">Thysanopoda norvegica</name>
    <dbReference type="NCBI Taxonomy" id="48144"/>
    <lineage>
        <taxon>Eukaryota</taxon>
        <taxon>Metazoa</taxon>
        <taxon>Ecdysozoa</taxon>
        <taxon>Arthropoda</taxon>
        <taxon>Crustacea</taxon>
        <taxon>Multicrustacea</taxon>
        <taxon>Malacostraca</taxon>
        <taxon>Eumalacostraca</taxon>
        <taxon>Eucarida</taxon>
        <taxon>Euphausiacea</taxon>
        <taxon>Euphausiidae</taxon>
        <taxon>Meganyctiphanes</taxon>
    </lineage>
</organism>
<keyword evidence="1" id="KW-0472">Membrane</keyword>
<proteinExistence type="predicted"/>
<feature type="chain" id="PRO_5043595562" evidence="2">
    <location>
        <begin position="18"/>
        <end position="548"/>
    </location>
</feature>
<feature type="signal peptide" evidence="2">
    <location>
        <begin position="1"/>
        <end position="17"/>
    </location>
</feature>
<dbReference type="AlphaFoldDB" id="A0AAV2QL12"/>
<accession>A0AAV2QL12</accession>
<keyword evidence="1" id="KW-0812">Transmembrane</keyword>
<sequence length="548" mass="60477">MSHLVLATIYLCSATYAKVLIGAGNTGYEDETSLPAPKDYINITDSTTLGSMERSDNHIDLKDSWLRHKVVYTNMKSQLEEIYGSGSQMAEASNKILDPLLAATDTANLIQYTLNRVDSELKTHLMNKFLANVDPEEIIQTIKGSSSYQFLNNNYPLQLDLFLDKIKPGNHILVDNLWSDFIKFIKGTTNKGIIQLGKVLSNGIKEEENDFNFIGDLMESCGFKVEEIALIFRLMGLEQPKNVRRANEIRRSLRTVNKTLLNIENHRNPRSGYSYNDGYGYNEGYGYNDGQGIGSYGYGGGGGYDHNTGYSHDDGYGNSGSYDGYGYDSGGYDSGGHDGGYGGMSGYMSSYMEKIDPFMIIAGMAFLSLLCYLAYLAVSKYCGTATGMGMGICGRSIGDPYLDLTDTQRLAFDAIDRSHLTYEFQDQNTNVLSDEVIDVVNSIWTAYNNGTANEDEDHLPTSQPVFQNHGGKTCARATLCSLTAEQPKLYDALSLQAETKKLFGSFIALLLGVPCPGALVDQVYTKQVEGEEEPCKHLQQTCSNVYSQ</sequence>
<evidence type="ECO:0000313" key="4">
    <source>
        <dbReference type="Proteomes" id="UP001497623"/>
    </source>
</evidence>
<name>A0AAV2QL12_MEGNR</name>
<comment type="caution">
    <text evidence="3">The sequence shown here is derived from an EMBL/GenBank/DDBJ whole genome shotgun (WGS) entry which is preliminary data.</text>
</comment>
<gene>
    <name evidence="3" type="ORF">MNOR_LOCUS13366</name>
</gene>
<keyword evidence="1" id="KW-1133">Transmembrane helix</keyword>
<reference evidence="3 4" key="1">
    <citation type="submission" date="2024-05" db="EMBL/GenBank/DDBJ databases">
        <authorList>
            <person name="Wallberg A."/>
        </authorList>
    </citation>
    <scope>NUCLEOTIDE SEQUENCE [LARGE SCALE GENOMIC DNA]</scope>
</reference>